<protein>
    <submittedName>
        <fullName evidence="1">Uncharacterized protein</fullName>
    </submittedName>
</protein>
<dbReference type="EMBL" id="AZHW01000901">
    <property type="protein sequence ID" value="ETW95575.1"/>
    <property type="molecule type" value="Genomic_DNA"/>
</dbReference>
<dbReference type="Proteomes" id="UP000019141">
    <property type="component" value="Unassembled WGS sequence"/>
</dbReference>
<proteinExistence type="predicted"/>
<comment type="caution">
    <text evidence="1">The sequence shown here is derived from an EMBL/GenBank/DDBJ whole genome shotgun (WGS) entry which is preliminary data.</text>
</comment>
<reference evidence="1 2" key="1">
    <citation type="journal article" date="2014" name="Nature">
        <title>An environmental bacterial taxon with a large and distinct metabolic repertoire.</title>
        <authorList>
            <person name="Wilson M.C."/>
            <person name="Mori T."/>
            <person name="Ruckert C."/>
            <person name="Uria A.R."/>
            <person name="Helf M.J."/>
            <person name="Takada K."/>
            <person name="Gernert C."/>
            <person name="Steffens U.A."/>
            <person name="Heycke N."/>
            <person name="Schmitt S."/>
            <person name="Rinke C."/>
            <person name="Helfrich E.J."/>
            <person name="Brachmann A.O."/>
            <person name="Gurgui C."/>
            <person name="Wakimoto T."/>
            <person name="Kracht M."/>
            <person name="Crusemann M."/>
            <person name="Hentschel U."/>
            <person name="Abe I."/>
            <person name="Matsunaga S."/>
            <person name="Kalinowski J."/>
            <person name="Takeyama H."/>
            <person name="Piel J."/>
        </authorList>
    </citation>
    <scope>NUCLEOTIDE SEQUENCE [LARGE SCALE GENOMIC DNA]</scope>
    <source>
        <strain evidence="2">TSY1</strain>
    </source>
</reference>
<organism evidence="1 2">
    <name type="scientific">Entotheonella factor</name>
    <dbReference type="NCBI Taxonomy" id="1429438"/>
    <lineage>
        <taxon>Bacteria</taxon>
        <taxon>Pseudomonadati</taxon>
        <taxon>Nitrospinota/Tectimicrobiota group</taxon>
        <taxon>Candidatus Tectimicrobiota</taxon>
        <taxon>Candidatus Entotheonellia</taxon>
        <taxon>Candidatus Entotheonellales</taxon>
        <taxon>Candidatus Entotheonellaceae</taxon>
        <taxon>Candidatus Entotheonella</taxon>
    </lineage>
</organism>
<keyword evidence="2" id="KW-1185">Reference proteome</keyword>
<dbReference type="HOGENOM" id="CLU_2477566_0_0_7"/>
<sequence length="87" mass="9629">MGTLILIWLLKQKSYFLFYRGYLEKANADATIERVTRQLDLTVFGSAAPVGTGAGATELWRCSRARVKYAGTSALINKAESRKKQSA</sequence>
<gene>
    <name evidence="1" type="ORF">ETSY1_30030</name>
</gene>
<accession>W4LCX3</accession>
<dbReference type="AlphaFoldDB" id="W4LCX3"/>
<name>W4LCX3_ENTF1</name>
<evidence type="ECO:0000313" key="1">
    <source>
        <dbReference type="EMBL" id="ETW95575.1"/>
    </source>
</evidence>
<evidence type="ECO:0000313" key="2">
    <source>
        <dbReference type="Proteomes" id="UP000019141"/>
    </source>
</evidence>